<evidence type="ECO:0008006" key="3">
    <source>
        <dbReference type="Google" id="ProtNLM"/>
    </source>
</evidence>
<organism evidence="1 2">
    <name type="scientific">Lysobacter korlensis</name>
    <dbReference type="NCBI Taxonomy" id="553636"/>
    <lineage>
        <taxon>Bacteria</taxon>
        <taxon>Pseudomonadati</taxon>
        <taxon>Pseudomonadota</taxon>
        <taxon>Gammaproteobacteria</taxon>
        <taxon>Lysobacterales</taxon>
        <taxon>Lysobacteraceae</taxon>
        <taxon>Lysobacter</taxon>
    </lineage>
</organism>
<evidence type="ECO:0000313" key="1">
    <source>
        <dbReference type="EMBL" id="MFC0679407.1"/>
    </source>
</evidence>
<keyword evidence="2" id="KW-1185">Reference proteome</keyword>
<dbReference type="RefSeq" id="WP_386670130.1">
    <property type="nucleotide sequence ID" value="NZ_JBHLTG010000003.1"/>
</dbReference>
<dbReference type="SUPFAM" id="SSF52402">
    <property type="entry name" value="Adenine nucleotide alpha hydrolases-like"/>
    <property type="match status" value="1"/>
</dbReference>
<reference evidence="1 2" key="1">
    <citation type="submission" date="2024-09" db="EMBL/GenBank/DDBJ databases">
        <authorList>
            <person name="Sun Q."/>
            <person name="Mori K."/>
        </authorList>
    </citation>
    <scope>NUCLEOTIDE SEQUENCE [LARGE SCALE GENOMIC DNA]</scope>
    <source>
        <strain evidence="1 2">KCTC 23076</strain>
    </source>
</reference>
<name>A0ABV6RSM9_9GAMM</name>
<gene>
    <name evidence="1" type="ORF">ACFFGH_16345</name>
</gene>
<dbReference type="Gene3D" id="3.40.50.620">
    <property type="entry name" value="HUPs"/>
    <property type="match status" value="1"/>
</dbReference>
<evidence type="ECO:0000313" key="2">
    <source>
        <dbReference type="Proteomes" id="UP001589896"/>
    </source>
</evidence>
<comment type="caution">
    <text evidence="1">The sequence shown here is derived from an EMBL/GenBank/DDBJ whole genome shotgun (WGS) entry which is preliminary data.</text>
</comment>
<sequence length="260" mass="29365">MDNHNTDPVHLLWTGGWDSTFQLLRLLLVHRLPVRPIYLIDENRSSLDVELRTMERIRDALARHYPETRTLMLPTMSDRVSQLPADPEIEQAFARLLRECPIGTQYEWLAKFCRQHGLRDVEVGFERTRNGAGALLTDLGVAGTSAAGYPVHRISPDGQHPDAQLVFGAYACPLFEISKQEMAQEVDARGWRPIMLETWFCHRPAGTEPCGMCNPCVGVVKAGLGWRIPSHRRAYAAVHRATIGLVKKTARRFTQRTAMA</sequence>
<protein>
    <recommendedName>
        <fullName evidence="3">7-cyano-7-deazaguanine synthase</fullName>
    </recommendedName>
</protein>
<accession>A0ABV6RSM9</accession>
<dbReference type="EMBL" id="JBHLTG010000003">
    <property type="protein sequence ID" value="MFC0679407.1"/>
    <property type="molecule type" value="Genomic_DNA"/>
</dbReference>
<proteinExistence type="predicted"/>
<dbReference type="Proteomes" id="UP001589896">
    <property type="component" value="Unassembled WGS sequence"/>
</dbReference>
<dbReference type="InterPro" id="IPR014729">
    <property type="entry name" value="Rossmann-like_a/b/a_fold"/>
</dbReference>